<feature type="domain" description="Type VI secretion system component TssM1 N-terminal" evidence="3">
    <location>
        <begin position="160"/>
        <end position="399"/>
    </location>
</feature>
<keyword evidence="5" id="KW-1185">Reference proteome</keyword>
<dbReference type="Pfam" id="PF14331">
    <property type="entry name" value="IcmF-related_N"/>
    <property type="match status" value="1"/>
</dbReference>
<organism evidence="4 5">
    <name type="scientific">Kistimonas scapharcae</name>
    <dbReference type="NCBI Taxonomy" id="1036133"/>
    <lineage>
        <taxon>Bacteria</taxon>
        <taxon>Pseudomonadati</taxon>
        <taxon>Pseudomonadota</taxon>
        <taxon>Gammaproteobacteria</taxon>
        <taxon>Oceanospirillales</taxon>
        <taxon>Endozoicomonadaceae</taxon>
        <taxon>Kistimonas</taxon>
    </lineage>
</organism>
<evidence type="ECO:0008006" key="6">
    <source>
        <dbReference type="Google" id="ProtNLM"/>
    </source>
</evidence>
<keyword evidence="1" id="KW-0812">Transmembrane</keyword>
<feature type="transmembrane region" description="Helical" evidence="1">
    <location>
        <begin position="39"/>
        <end position="63"/>
    </location>
</feature>
<dbReference type="Pfam" id="PF06761">
    <property type="entry name" value="IcmF-related"/>
    <property type="match status" value="1"/>
</dbReference>
<name>A0ABP8V1J9_9GAMM</name>
<accession>A0ABP8V1J9</accession>
<protein>
    <recommendedName>
        <fullName evidence="6">IcmF-related N-terminal domain-containing protein</fullName>
    </recommendedName>
</protein>
<sequence length="601" mass="68838">MLFSLRNKVLVFIILAFLILGIIATALGMAVMMSGHSVYGAWVTGAGVIVFLVAFLCLLFLVITRYRQLSEPAKLVSEYMSQLMAYQASIREKTTFFPWFYVIHAEPKESNALMAALRFRLLPPDNDKVLNWIEIWTEGRTVFICPSNKLLSLDKRDPLLSELLGRIHHYRKSRTFSGVLIDTSPEVLQENAVFGKELPQHIIRLCERIGQSLPILFMTAGIDTIFSRAVLNRNFSREERSKAWGAWRDELQKPASEWFRESWQTQMQQLFCKQVHAISNDYDDALCNDSLALVFEFIQLGAWLGKLVNYFDHAFDKQRPQLRGYLLIASGETEAVTSLLARWCHQYFGLSTALAHPCTADTAFASGLFHQVFLPMSQYAGANRTAQFFHRMWGGVFVAGAFLFVGGVAWWCYLNLDQLEQLNTETSRVVDTYVTERIRARGSSDETLESTLEQLQILQTLNKTYEQLPMRFLIAHWAVRSYSNTFRHFYDEQLKNRLYPYLVKSAAQALEVQLVNAEIQSVFDRLRLYQMLYDPGLLHKRELIQGLLPIVSEEYSLSVINEYRLSEQASDLLSLSNYPVQLPDVSLLNQARDSLSGLSDT</sequence>
<dbReference type="InterPro" id="IPR025743">
    <property type="entry name" value="TssM1_N"/>
</dbReference>
<evidence type="ECO:0000259" key="3">
    <source>
        <dbReference type="Pfam" id="PF14331"/>
    </source>
</evidence>
<keyword evidence="1" id="KW-1133">Transmembrane helix</keyword>
<proteinExistence type="predicted"/>
<feature type="domain" description="IcmF-related" evidence="2">
    <location>
        <begin position="469"/>
        <end position="599"/>
    </location>
</feature>
<evidence type="ECO:0000313" key="5">
    <source>
        <dbReference type="Proteomes" id="UP001500604"/>
    </source>
</evidence>
<feature type="transmembrane region" description="Helical" evidence="1">
    <location>
        <begin position="9"/>
        <end position="33"/>
    </location>
</feature>
<evidence type="ECO:0000313" key="4">
    <source>
        <dbReference type="EMBL" id="GAA4649811.1"/>
    </source>
</evidence>
<gene>
    <name evidence="4" type="ORF">GCM10023116_20920</name>
</gene>
<evidence type="ECO:0000256" key="1">
    <source>
        <dbReference type="SAM" id="Phobius"/>
    </source>
</evidence>
<dbReference type="InterPro" id="IPR009612">
    <property type="entry name" value="IcmF-rel"/>
</dbReference>
<evidence type="ECO:0000259" key="2">
    <source>
        <dbReference type="Pfam" id="PF06761"/>
    </source>
</evidence>
<keyword evidence="1" id="KW-0472">Membrane</keyword>
<dbReference type="EMBL" id="BAABFL010000315">
    <property type="protein sequence ID" value="GAA4649811.1"/>
    <property type="molecule type" value="Genomic_DNA"/>
</dbReference>
<reference evidence="5" key="1">
    <citation type="journal article" date="2019" name="Int. J. Syst. Evol. Microbiol.">
        <title>The Global Catalogue of Microorganisms (GCM) 10K type strain sequencing project: providing services to taxonomists for standard genome sequencing and annotation.</title>
        <authorList>
            <consortium name="The Broad Institute Genomics Platform"/>
            <consortium name="The Broad Institute Genome Sequencing Center for Infectious Disease"/>
            <person name="Wu L."/>
            <person name="Ma J."/>
        </authorList>
    </citation>
    <scope>NUCLEOTIDE SEQUENCE [LARGE SCALE GENOMIC DNA]</scope>
    <source>
        <strain evidence="5">JCM 17805</strain>
    </source>
</reference>
<dbReference type="Proteomes" id="UP001500604">
    <property type="component" value="Unassembled WGS sequence"/>
</dbReference>
<feature type="transmembrane region" description="Helical" evidence="1">
    <location>
        <begin position="392"/>
        <end position="411"/>
    </location>
</feature>
<comment type="caution">
    <text evidence="4">The sequence shown here is derived from an EMBL/GenBank/DDBJ whole genome shotgun (WGS) entry which is preliminary data.</text>
</comment>